<evidence type="ECO:0000256" key="11">
    <source>
        <dbReference type="ARBA" id="ARBA00023268"/>
    </source>
</evidence>
<dbReference type="PANTHER" id="PTHR43612:SF3">
    <property type="entry name" value="TRIFUNCTIONAL ENZYME SUBUNIT ALPHA, MITOCHONDRIAL"/>
    <property type="match status" value="1"/>
</dbReference>
<comment type="similarity">
    <text evidence="4">In the N-terminal section; belongs to the enoyl-CoA hydratase/isomerase family.</text>
</comment>
<name>Q4REL3_TETNG</name>
<evidence type="ECO:0000256" key="3">
    <source>
        <dbReference type="ARBA" id="ARBA00007005"/>
    </source>
</evidence>
<comment type="caution">
    <text evidence="17">The sequence shown here is derived from an EMBL/GenBank/DDBJ whole genome shotgun (WGS) entry which is preliminary data.</text>
</comment>
<evidence type="ECO:0000256" key="2">
    <source>
        <dbReference type="ARBA" id="ARBA00005005"/>
    </source>
</evidence>
<comment type="similarity">
    <text evidence="14">Belongs to the enoyl-CoA hydratase/isomerase family.</text>
</comment>
<evidence type="ECO:0000256" key="14">
    <source>
        <dbReference type="RuleBase" id="RU003707"/>
    </source>
</evidence>
<dbReference type="PROSITE" id="PS00166">
    <property type="entry name" value="ENOYL_COA_HYDRATASE"/>
    <property type="match status" value="1"/>
</dbReference>
<comment type="catalytic activity">
    <reaction evidence="1">
        <text>(3S)-hydroxyhexadecanoyl-CoA = (2E)-hexadecenoyl-CoA + H2O</text>
        <dbReference type="Rhea" id="RHEA:31163"/>
        <dbReference type="ChEBI" id="CHEBI:15377"/>
        <dbReference type="ChEBI" id="CHEBI:61526"/>
        <dbReference type="ChEBI" id="CHEBI:62613"/>
    </reaction>
    <physiologicalReaction direction="right-to-left" evidence="1">
        <dbReference type="Rhea" id="RHEA:31165"/>
    </physiologicalReaction>
</comment>
<evidence type="ECO:0000256" key="6">
    <source>
        <dbReference type="ARBA" id="ARBA00022832"/>
    </source>
</evidence>
<evidence type="ECO:0000256" key="5">
    <source>
        <dbReference type="ARBA" id="ARBA00012076"/>
    </source>
</evidence>
<evidence type="ECO:0000313" key="17">
    <source>
        <dbReference type="EMBL" id="CAG13169.1"/>
    </source>
</evidence>
<evidence type="ECO:0000256" key="8">
    <source>
        <dbReference type="ARBA" id="ARBA00023027"/>
    </source>
</evidence>
<feature type="domain" description="3-hydroxyacyl-CoA dehydrogenase C-terminal" evidence="15">
    <location>
        <begin position="523"/>
        <end position="609"/>
    </location>
</feature>
<dbReference type="SUPFAM" id="SSF48179">
    <property type="entry name" value="6-phosphogluconate dehydrogenase C-terminal domain-like"/>
    <property type="match status" value="2"/>
</dbReference>
<dbReference type="UniPathway" id="UPA00659"/>
<comment type="similarity">
    <text evidence="3">In the central section; belongs to the 3-hydroxyacyl-CoA dehydrogenase family.</text>
</comment>
<dbReference type="Gene3D" id="3.90.226.10">
    <property type="entry name" value="2-enoyl-CoA Hydratase, Chain A, domain 1"/>
    <property type="match status" value="2"/>
</dbReference>
<dbReference type="InterPro" id="IPR018376">
    <property type="entry name" value="Enoyl-CoA_hyd/isom_CS"/>
</dbReference>
<dbReference type="OrthoDB" id="10004768at2759"/>
<protein>
    <recommendedName>
        <fullName evidence="5">enoyl-CoA hydratase</fullName>
        <ecNumber evidence="5">4.2.1.17</ecNumber>
    </recommendedName>
</protein>
<dbReference type="EMBL" id="CAAE01015123">
    <property type="protein sequence ID" value="CAG13169.1"/>
    <property type="molecule type" value="Genomic_DNA"/>
</dbReference>
<feature type="domain" description="3-hydroxyacyl-CoA dehydrogenase C-terminal" evidence="15">
    <location>
        <begin position="680"/>
        <end position="759"/>
    </location>
</feature>
<reference evidence="17" key="2">
    <citation type="submission" date="2004-02" db="EMBL/GenBank/DDBJ databases">
        <authorList>
            <consortium name="Genoscope"/>
            <consortium name="Whitehead Institute Centre for Genome Research"/>
        </authorList>
    </citation>
    <scope>NUCLEOTIDE SEQUENCE</scope>
</reference>
<dbReference type="Pfam" id="PF00378">
    <property type="entry name" value="ECH_1"/>
    <property type="match status" value="1"/>
</dbReference>
<dbReference type="InterPro" id="IPR036291">
    <property type="entry name" value="NAD(P)-bd_dom_sf"/>
</dbReference>
<evidence type="ECO:0000259" key="15">
    <source>
        <dbReference type="Pfam" id="PF00725"/>
    </source>
</evidence>
<dbReference type="InterPro" id="IPR050136">
    <property type="entry name" value="FA_oxidation_alpha_subunit"/>
</dbReference>
<comment type="pathway">
    <text evidence="2">Lipid metabolism; fatty acid beta-oxidation.</text>
</comment>
<dbReference type="Gene3D" id="1.10.1040.50">
    <property type="match status" value="1"/>
</dbReference>
<dbReference type="GO" id="GO:0016507">
    <property type="term" value="C:mitochondrial fatty acid beta-oxidation multienzyme complex"/>
    <property type="evidence" value="ECO:0007669"/>
    <property type="project" value="TreeGrafter"/>
</dbReference>
<keyword evidence="9" id="KW-0443">Lipid metabolism</keyword>
<dbReference type="SUPFAM" id="SSF51735">
    <property type="entry name" value="NAD(P)-binding Rossmann-fold domains"/>
    <property type="match status" value="1"/>
</dbReference>
<dbReference type="InterPro" id="IPR006180">
    <property type="entry name" value="3-OHacyl-CoA_DH_CS"/>
</dbReference>
<keyword evidence="11" id="KW-0511">Multifunctional enzyme</keyword>
<comment type="catalytic activity">
    <reaction evidence="13">
        <text>(3S)-hydroxydecanoyl-CoA + NAD(+) = 3-oxodecanoyl-CoA + NADH + H(+)</text>
        <dbReference type="Rhea" id="RHEA:31187"/>
        <dbReference type="ChEBI" id="CHEBI:15378"/>
        <dbReference type="ChEBI" id="CHEBI:57540"/>
        <dbReference type="ChEBI" id="CHEBI:57945"/>
        <dbReference type="ChEBI" id="CHEBI:62548"/>
        <dbReference type="ChEBI" id="CHEBI:62616"/>
    </reaction>
    <physiologicalReaction direction="left-to-right" evidence="13">
        <dbReference type="Rhea" id="RHEA:31188"/>
    </physiologicalReaction>
</comment>
<dbReference type="InterPro" id="IPR029045">
    <property type="entry name" value="ClpP/crotonase-like_dom_sf"/>
</dbReference>
<evidence type="ECO:0000256" key="7">
    <source>
        <dbReference type="ARBA" id="ARBA00023002"/>
    </source>
</evidence>
<dbReference type="CDD" id="cd06558">
    <property type="entry name" value="crotonase-like"/>
    <property type="match status" value="1"/>
</dbReference>
<keyword evidence="10" id="KW-0456">Lyase</keyword>
<keyword evidence="7" id="KW-0560">Oxidoreductase</keyword>
<dbReference type="InterPro" id="IPR001753">
    <property type="entry name" value="Enoyl-CoA_hydra/iso"/>
</dbReference>
<dbReference type="GO" id="GO:0070403">
    <property type="term" value="F:NAD+ binding"/>
    <property type="evidence" value="ECO:0007669"/>
    <property type="project" value="InterPro"/>
</dbReference>
<dbReference type="InterPro" id="IPR006176">
    <property type="entry name" value="3-OHacyl-CoA_DH_NAD-bd"/>
</dbReference>
<comment type="catalytic activity">
    <reaction evidence="12">
        <text>(3S)-hydroxyhexadecanoyl-CoA + NAD(+) = 3-oxohexadecanoyl-CoA + NADH + H(+)</text>
        <dbReference type="Rhea" id="RHEA:31159"/>
        <dbReference type="ChEBI" id="CHEBI:15378"/>
        <dbReference type="ChEBI" id="CHEBI:57349"/>
        <dbReference type="ChEBI" id="CHEBI:57540"/>
        <dbReference type="ChEBI" id="CHEBI:57945"/>
        <dbReference type="ChEBI" id="CHEBI:62613"/>
    </reaction>
    <physiologicalReaction direction="left-to-right" evidence="12">
        <dbReference type="Rhea" id="RHEA:31160"/>
    </physiologicalReaction>
</comment>
<dbReference type="GO" id="GO:0016509">
    <property type="term" value="F:long-chain (3S)-3-hydroxyacyl-CoA dehydrogenase (NAD+) activity"/>
    <property type="evidence" value="ECO:0007669"/>
    <property type="project" value="TreeGrafter"/>
</dbReference>
<dbReference type="GO" id="GO:0006635">
    <property type="term" value="P:fatty acid beta-oxidation"/>
    <property type="evidence" value="ECO:0007669"/>
    <property type="project" value="UniProtKB-UniPathway"/>
</dbReference>
<dbReference type="KEGG" id="tng:GSTEN00035720G001"/>
<organism evidence="17">
    <name type="scientific">Tetraodon nigroviridis</name>
    <name type="common">Spotted green pufferfish</name>
    <name type="synonym">Chelonodon nigroviridis</name>
    <dbReference type="NCBI Taxonomy" id="99883"/>
    <lineage>
        <taxon>Eukaryota</taxon>
        <taxon>Metazoa</taxon>
        <taxon>Chordata</taxon>
        <taxon>Craniata</taxon>
        <taxon>Vertebrata</taxon>
        <taxon>Euteleostomi</taxon>
        <taxon>Actinopterygii</taxon>
        <taxon>Neopterygii</taxon>
        <taxon>Teleostei</taxon>
        <taxon>Neoteleostei</taxon>
        <taxon>Acanthomorphata</taxon>
        <taxon>Eupercaria</taxon>
        <taxon>Tetraodontiformes</taxon>
        <taxon>Tetradontoidea</taxon>
        <taxon>Tetraodontidae</taxon>
        <taxon>Tetraodon</taxon>
    </lineage>
</organism>
<feature type="domain" description="3-hydroxyacyl-CoA dehydrogenase NAD binding" evidence="16">
    <location>
        <begin position="287"/>
        <end position="330"/>
    </location>
</feature>
<dbReference type="Gene3D" id="3.40.50.720">
    <property type="entry name" value="NAD(P)-binding Rossmann-like Domain"/>
    <property type="match status" value="1"/>
</dbReference>
<dbReference type="InterPro" id="IPR008927">
    <property type="entry name" value="6-PGluconate_DH-like_C_sf"/>
</dbReference>
<proteinExistence type="inferred from homology"/>
<evidence type="ECO:0000256" key="12">
    <source>
        <dbReference type="ARBA" id="ARBA00047613"/>
    </source>
</evidence>
<reference evidence="17" key="1">
    <citation type="journal article" date="2004" name="Nature">
        <title>Genome duplication in the teleost fish Tetraodon nigroviridis reveals the early vertebrate proto-karyotype.</title>
        <authorList>
            <person name="Jaillon O."/>
            <person name="Aury J.-M."/>
            <person name="Brunet F."/>
            <person name="Petit J.-L."/>
            <person name="Stange-Thomann N."/>
            <person name="Mauceli E."/>
            <person name="Bouneau L."/>
            <person name="Fischer C."/>
            <person name="Ozouf-Costaz C."/>
            <person name="Bernot A."/>
            <person name="Nicaud S."/>
            <person name="Jaffe D."/>
            <person name="Fisher S."/>
            <person name="Lutfalla G."/>
            <person name="Dossat C."/>
            <person name="Segurens B."/>
            <person name="Dasilva C."/>
            <person name="Salanoubat M."/>
            <person name="Levy M."/>
            <person name="Boudet N."/>
            <person name="Castellano S."/>
            <person name="Anthouard V."/>
            <person name="Jubin C."/>
            <person name="Castelli V."/>
            <person name="Katinka M."/>
            <person name="Vacherie B."/>
            <person name="Biemont C."/>
            <person name="Skalli Z."/>
            <person name="Cattolico L."/>
            <person name="Poulain J."/>
            <person name="De Berardinis V."/>
            <person name="Cruaud C."/>
            <person name="Duprat S."/>
            <person name="Brottier P."/>
            <person name="Coutanceau J.-P."/>
            <person name="Gouzy J."/>
            <person name="Parra G."/>
            <person name="Lardier G."/>
            <person name="Chapple C."/>
            <person name="McKernan K.J."/>
            <person name="McEwan P."/>
            <person name="Bosak S."/>
            <person name="Kellis M."/>
            <person name="Volff J.-N."/>
            <person name="Guigo R."/>
            <person name="Zody M.C."/>
            <person name="Mesirov J."/>
            <person name="Lindblad-Toh K."/>
            <person name="Birren B."/>
            <person name="Nusbaum C."/>
            <person name="Kahn D."/>
            <person name="Robinson-Rechavi M."/>
            <person name="Laudet V."/>
            <person name="Schachter V."/>
            <person name="Quetier F."/>
            <person name="Saurin W."/>
            <person name="Scarpelli C."/>
            <person name="Wincker P."/>
            <person name="Lander E.S."/>
            <person name="Weissenbach J."/>
            <person name="Roest Crollius H."/>
        </authorList>
    </citation>
    <scope>NUCLEOTIDE SEQUENCE [LARGE SCALE GENOMIC DNA]</scope>
</reference>
<accession>Q4REL3</accession>
<keyword evidence="8" id="KW-0520">NAD</keyword>
<dbReference type="EC" id="4.2.1.17" evidence="5"/>
<dbReference type="FunFam" id="3.90.226.10:FF:000011">
    <property type="entry name" value="Fatty acid oxidation complex subunit alpha"/>
    <property type="match status" value="1"/>
</dbReference>
<dbReference type="PANTHER" id="PTHR43612">
    <property type="entry name" value="TRIFUNCTIONAL ENZYME SUBUNIT ALPHA"/>
    <property type="match status" value="1"/>
</dbReference>
<dbReference type="PROSITE" id="PS00067">
    <property type="entry name" value="3HCDH"/>
    <property type="match status" value="1"/>
</dbReference>
<dbReference type="Pfam" id="PF00725">
    <property type="entry name" value="3HCDH"/>
    <property type="match status" value="2"/>
</dbReference>
<evidence type="ECO:0000256" key="13">
    <source>
        <dbReference type="ARBA" id="ARBA00048361"/>
    </source>
</evidence>
<keyword evidence="6" id="KW-0276">Fatty acid metabolism</keyword>
<dbReference type="GO" id="GO:0004300">
    <property type="term" value="F:enoyl-CoA hydratase activity"/>
    <property type="evidence" value="ECO:0007669"/>
    <property type="project" value="UniProtKB-EC"/>
</dbReference>
<dbReference type="InterPro" id="IPR006108">
    <property type="entry name" value="3HC_DH_C"/>
</dbReference>
<evidence type="ECO:0000256" key="9">
    <source>
        <dbReference type="ARBA" id="ARBA00023098"/>
    </source>
</evidence>
<evidence type="ECO:0000256" key="4">
    <source>
        <dbReference type="ARBA" id="ARBA00008750"/>
    </source>
</evidence>
<evidence type="ECO:0000259" key="16">
    <source>
        <dbReference type="Pfam" id="PF02737"/>
    </source>
</evidence>
<evidence type="ECO:0000256" key="10">
    <source>
        <dbReference type="ARBA" id="ARBA00023239"/>
    </source>
</evidence>
<evidence type="ECO:0000256" key="1">
    <source>
        <dbReference type="ARBA" id="ARBA00000469"/>
    </source>
</evidence>
<dbReference type="FunFam" id="3.40.50.720:FF:000009">
    <property type="entry name" value="Fatty oxidation complex, alpha subunit"/>
    <property type="match status" value="1"/>
</dbReference>
<dbReference type="AlphaFoldDB" id="Q4REL3"/>
<gene>
    <name evidence="17" type="ORF">GSTENG00035720001</name>
</gene>
<dbReference type="SUPFAM" id="SSF52096">
    <property type="entry name" value="ClpP/crotonase"/>
    <property type="match status" value="1"/>
</dbReference>
<dbReference type="Pfam" id="PF02737">
    <property type="entry name" value="3HCDH_N"/>
    <property type="match status" value="2"/>
</dbReference>
<feature type="domain" description="3-hydroxyacyl-CoA dehydrogenase NAD binding" evidence="16">
    <location>
        <begin position="359"/>
        <end position="490"/>
    </location>
</feature>
<sequence>MIQACKDSEEITKLSEEGQKMFQKIEQSPKPIVAAINGSCLGGGLEFAIACQYRIATKSKKTVLGTPEVMLGLLPGAGGTQRLPKMVGLPSAFDMMLTGRNIRADKAKKMGLVDLLVDPLGPGLKSPEERTMDYLEEVAIDCARGIVNKKISLRKEKGTVQKIQDYIMSFPVVRNQIYKTVHGKVMKQSKGLYPAPLKIIEVGKTYRMKSKKWVWLLERCDLPSDSLPQCVKTGVEQGPTAGYLAESQNFGQLGKTTESAALVGLYHGQVACKKNRFGTPQREVKTLAILGAGLMGAGIAQVTVDKGVRTILKDTTAAGLARGQEQVYKGWVVTANPVFGSSVVTHAGSYNSCLLLLRLNTKTKKKSITSFERDSILSNLTGQLDYSGFEKADMVIEAVFEDISIKHAVVKEVEAVVPPHCILATNTSALPIKDIAAASKRPEKVVGMHYFSPVDKMQLLEIITTEQTSKDTVASAVAVGLKQGKVIIVVGVSFIFSLRLYGRNEFCQSSKLFFWVFLQDGPGFYTTRCLAPMLAEAVRLLQEGVDPKKLDALTTSFGFPVGAATLADEVGIDVAAHVAEDLGKAFGSRFGGGNVEVLKTMVDLGFKGTDGNILRFSSGSGHDSMGGFILNSLGRKSGKGCYIYQPGLKSKEVNPDIGEILEKYKMTPQPSVSSDSDVQHRLVSRFVNEAVLCLQEGILNNPLEGDIGAVFGLGFPPCLGGPFRFVDTFGADRLVEKMRQYEAVYGNHFTPCQLLLDHAKDSSKKFHK</sequence>